<proteinExistence type="predicted"/>
<evidence type="ECO:0000313" key="2">
    <source>
        <dbReference type="Proteomes" id="UP001056120"/>
    </source>
</evidence>
<evidence type="ECO:0000313" key="1">
    <source>
        <dbReference type="EMBL" id="KAI3817943.1"/>
    </source>
</evidence>
<organism evidence="1 2">
    <name type="scientific">Smallanthus sonchifolius</name>
    <dbReference type="NCBI Taxonomy" id="185202"/>
    <lineage>
        <taxon>Eukaryota</taxon>
        <taxon>Viridiplantae</taxon>
        <taxon>Streptophyta</taxon>
        <taxon>Embryophyta</taxon>
        <taxon>Tracheophyta</taxon>
        <taxon>Spermatophyta</taxon>
        <taxon>Magnoliopsida</taxon>
        <taxon>eudicotyledons</taxon>
        <taxon>Gunneridae</taxon>
        <taxon>Pentapetalae</taxon>
        <taxon>asterids</taxon>
        <taxon>campanulids</taxon>
        <taxon>Asterales</taxon>
        <taxon>Asteraceae</taxon>
        <taxon>Asteroideae</taxon>
        <taxon>Heliantheae alliance</taxon>
        <taxon>Millerieae</taxon>
        <taxon>Smallanthus</taxon>
    </lineage>
</organism>
<name>A0ACB9JBU1_9ASTR</name>
<gene>
    <name evidence="1" type="ORF">L1987_11745</name>
</gene>
<sequence>MHSPCLKEVTHVCSHGCCSNPFFSLPEFTYTTTTTTNPTASTSSACRKNFTTTTTTSFFPNTRFTDHESLPSFKESLTTFTQTYPKYSDTARVDRIRVQEYYHLSIGKRICLDYIGIGLFSHLQLQTHHSSVPSSSDLHSDFPFFNTIYKSVNLKSQLLHGGEGSEFESSIRRRIMEFMNVSGDDYSMVFTPNKSSAFKIVSEAYPFQTSRKLLTVYDYKSEAVDAMVTTSERRGAKVMSAEFKWPRMRIHSARVRKMVERKRKKKKKTRGLFVFPLQSRTTGASYSYQWMIKAQENGWHVLLDACALGPKDMDSFGLSLIRPDFLICSFYKVFGENPSGFGCLFVKKSIISIMEDSCVGIATLVPAKNSSFQSDEEHSSGTDLELQQDQIMIQGEKNKSEKIEYRGLDHVDSLGLMQTGMRTRCLINWLINALTKLEHPNTETKTPLVEIYGPRIRFDRGPALAFNIYDWKGEKVEPALVQKLSDRNNISLSQGCLHKIWFDDKYAEEKERVMTGSGAKKTRGVHELGVVTAAINFLANFEDVYRLWAFVARFLDADYVEKERWRYTALNQKTIEV</sequence>
<reference evidence="2" key="1">
    <citation type="journal article" date="2022" name="Mol. Ecol. Resour.">
        <title>The genomes of chicory, endive, great burdock and yacon provide insights into Asteraceae palaeo-polyploidization history and plant inulin production.</title>
        <authorList>
            <person name="Fan W."/>
            <person name="Wang S."/>
            <person name="Wang H."/>
            <person name="Wang A."/>
            <person name="Jiang F."/>
            <person name="Liu H."/>
            <person name="Zhao H."/>
            <person name="Xu D."/>
            <person name="Zhang Y."/>
        </authorList>
    </citation>
    <scope>NUCLEOTIDE SEQUENCE [LARGE SCALE GENOMIC DNA]</scope>
    <source>
        <strain evidence="2">cv. Yunnan</strain>
    </source>
</reference>
<accession>A0ACB9JBU1</accession>
<dbReference type="EMBL" id="CM042021">
    <property type="protein sequence ID" value="KAI3817943.1"/>
    <property type="molecule type" value="Genomic_DNA"/>
</dbReference>
<protein>
    <submittedName>
        <fullName evidence="1">Uncharacterized protein</fullName>
    </submittedName>
</protein>
<dbReference type="Proteomes" id="UP001056120">
    <property type="component" value="Linkage Group LG04"/>
</dbReference>
<reference evidence="1 2" key="2">
    <citation type="journal article" date="2022" name="Mol. Ecol. Resour.">
        <title>The genomes of chicory, endive, great burdock and yacon provide insights into Asteraceae paleo-polyploidization history and plant inulin production.</title>
        <authorList>
            <person name="Fan W."/>
            <person name="Wang S."/>
            <person name="Wang H."/>
            <person name="Wang A."/>
            <person name="Jiang F."/>
            <person name="Liu H."/>
            <person name="Zhao H."/>
            <person name="Xu D."/>
            <person name="Zhang Y."/>
        </authorList>
    </citation>
    <scope>NUCLEOTIDE SEQUENCE [LARGE SCALE GENOMIC DNA]</scope>
    <source>
        <strain evidence="2">cv. Yunnan</strain>
        <tissue evidence="1">Leaves</tissue>
    </source>
</reference>
<comment type="caution">
    <text evidence="1">The sequence shown here is derived from an EMBL/GenBank/DDBJ whole genome shotgun (WGS) entry which is preliminary data.</text>
</comment>
<keyword evidence="2" id="KW-1185">Reference proteome</keyword>